<evidence type="ECO:0000256" key="3">
    <source>
        <dbReference type="ARBA" id="ARBA00023295"/>
    </source>
</evidence>
<reference evidence="5 6" key="1">
    <citation type="submission" date="2014-07" db="EMBL/GenBank/DDBJ databases">
        <authorList>
            <person name="McCorrison J."/>
            <person name="Sanka R."/>
            <person name="Torralba M."/>
            <person name="Gillis M."/>
            <person name="Haft D.H."/>
            <person name="Methe B."/>
            <person name="Sutton G."/>
            <person name="Nelson K.E."/>
        </authorList>
    </citation>
    <scope>NUCLEOTIDE SEQUENCE [LARGE SCALE GENOMIC DNA]</scope>
    <source>
        <strain evidence="5 6">S7-1-13</strain>
    </source>
</reference>
<dbReference type="SUPFAM" id="SSF51445">
    <property type="entry name" value="(Trans)glycosidases"/>
    <property type="match status" value="1"/>
</dbReference>
<dbReference type="Proteomes" id="UP000029579">
    <property type="component" value="Unassembled WGS sequence"/>
</dbReference>
<dbReference type="FunFam" id="3.20.20.80:FF:000004">
    <property type="entry name" value="Beta-glucosidase 6-phospho-beta-glucosidase"/>
    <property type="match status" value="1"/>
</dbReference>
<dbReference type="PANTHER" id="PTHR10353:SF122">
    <property type="entry name" value="6-PHOSPHO-BETA-GLUCOSIDASE ASCB-RELATED"/>
    <property type="match status" value="1"/>
</dbReference>
<proteinExistence type="inferred from homology"/>
<dbReference type="InterPro" id="IPR001360">
    <property type="entry name" value="Glyco_hydro_1"/>
</dbReference>
<evidence type="ECO:0000313" key="5">
    <source>
        <dbReference type="EMBL" id="KGF05093.1"/>
    </source>
</evidence>
<dbReference type="GO" id="GO:0005829">
    <property type="term" value="C:cytosol"/>
    <property type="evidence" value="ECO:0007669"/>
    <property type="project" value="TreeGrafter"/>
</dbReference>
<dbReference type="RefSeq" id="WP_037326369.1">
    <property type="nucleotide sequence ID" value="NZ_JRMW01000019.1"/>
</dbReference>
<name>A0A095X5G5_9FIRM</name>
<evidence type="ECO:0000256" key="1">
    <source>
        <dbReference type="ARBA" id="ARBA00010838"/>
    </source>
</evidence>
<dbReference type="GO" id="GO:0008422">
    <property type="term" value="F:beta-glucosidase activity"/>
    <property type="evidence" value="ECO:0007669"/>
    <property type="project" value="TreeGrafter"/>
</dbReference>
<sequence>MKNHFPKDFLLGSAAAAYHNEGAFDQDGKGMMVADVLPHSPLDGRDDNPDTFNLKHLGVDFYNRYKEDIKLFAEMGLRAYRTSISWARIFPKGIEEKPNEKALAHYDDMLDELIKNGIEPIITITHTGETPLYLADEYGGFLNKKVIDYYIKYVKTIVGRYHTKVKYWLTFNEINISSDQPFFHLGVSDELIKKDPQAKEQLIFNTFLASSRAIKAIKEIDENALVSQSTAIGPIYPYSMDPNDNLSAYFDNRKMLFYPEVHAKGKYPAWKIKDLEDRGIKLDASPEEWEIIKNNTVDFLAFSYYMSGLSKANSDNGEKTYSNEMTKLKNPYISYTEWDWPVDPVGLRILANMLWDSYQKPLMVVENGFAKIESLTKGKDGQLTVEDDYRIEVLREHLLELNKAMGDGVEFLAYTNWAVEDFVSGTTGTMKKRWGFIYVDRNDDGSGSLNRYKKKSFYWYKKVIETEMDFLFEKDYLEKI</sequence>
<evidence type="ECO:0000256" key="2">
    <source>
        <dbReference type="ARBA" id="ARBA00022801"/>
    </source>
</evidence>
<organism evidence="5 6">
    <name type="scientific">Anaerococcus lactolyticus S7-1-13</name>
    <dbReference type="NCBI Taxonomy" id="1284686"/>
    <lineage>
        <taxon>Bacteria</taxon>
        <taxon>Bacillati</taxon>
        <taxon>Bacillota</taxon>
        <taxon>Tissierellia</taxon>
        <taxon>Tissierellales</taxon>
        <taxon>Peptoniphilaceae</taxon>
        <taxon>Anaerococcus</taxon>
    </lineage>
</organism>
<dbReference type="eggNOG" id="COG2723">
    <property type="taxonomic scope" value="Bacteria"/>
</dbReference>
<dbReference type="PRINTS" id="PR00131">
    <property type="entry name" value="GLHYDRLASE1"/>
</dbReference>
<comment type="caution">
    <text evidence="5">The sequence shown here is derived from an EMBL/GenBank/DDBJ whole genome shotgun (WGS) entry which is preliminary data.</text>
</comment>
<protein>
    <submittedName>
        <fullName evidence="5">6-phospho-beta-glucosidase</fullName>
    </submittedName>
</protein>
<accession>A0A095X5G5</accession>
<gene>
    <name evidence="5" type="ORF">HMPREF1630_01415</name>
</gene>
<evidence type="ECO:0000313" key="6">
    <source>
        <dbReference type="Proteomes" id="UP000029579"/>
    </source>
</evidence>
<dbReference type="GO" id="GO:0016052">
    <property type="term" value="P:carbohydrate catabolic process"/>
    <property type="evidence" value="ECO:0007669"/>
    <property type="project" value="TreeGrafter"/>
</dbReference>
<dbReference type="Gene3D" id="3.20.20.80">
    <property type="entry name" value="Glycosidases"/>
    <property type="match status" value="1"/>
</dbReference>
<dbReference type="InterPro" id="IPR017853">
    <property type="entry name" value="GH"/>
</dbReference>
<evidence type="ECO:0000256" key="4">
    <source>
        <dbReference type="RuleBase" id="RU003690"/>
    </source>
</evidence>
<dbReference type="AlphaFoldDB" id="A0A095X5G5"/>
<comment type="similarity">
    <text evidence="1 4">Belongs to the glycosyl hydrolase 1 family.</text>
</comment>
<dbReference type="OrthoDB" id="2160883at2"/>
<dbReference type="Pfam" id="PF00232">
    <property type="entry name" value="Glyco_hydro_1"/>
    <property type="match status" value="1"/>
</dbReference>
<keyword evidence="3" id="KW-0326">Glycosidase</keyword>
<dbReference type="PANTHER" id="PTHR10353">
    <property type="entry name" value="GLYCOSYL HYDROLASE"/>
    <property type="match status" value="1"/>
</dbReference>
<dbReference type="EMBL" id="JRMW01000019">
    <property type="protein sequence ID" value="KGF05093.1"/>
    <property type="molecule type" value="Genomic_DNA"/>
</dbReference>
<keyword evidence="2" id="KW-0378">Hydrolase</keyword>